<feature type="region of interest" description="Disordered" evidence="1">
    <location>
        <begin position="210"/>
        <end position="265"/>
    </location>
</feature>
<dbReference type="InterPro" id="IPR036691">
    <property type="entry name" value="Endo/exonu/phosph_ase_sf"/>
</dbReference>
<dbReference type="PROSITE" id="PS50878">
    <property type="entry name" value="RT_POL"/>
    <property type="match status" value="1"/>
</dbReference>
<dbReference type="InterPro" id="IPR043502">
    <property type="entry name" value="DNA/RNA_pol_sf"/>
</dbReference>
<dbReference type="SUPFAM" id="SSF56219">
    <property type="entry name" value="DNase I-like"/>
    <property type="match status" value="1"/>
</dbReference>
<evidence type="ECO:0000259" key="2">
    <source>
        <dbReference type="PROSITE" id="PS50878"/>
    </source>
</evidence>
<feature type="compositionally biased region" description="Basic and acidic residues" evidence="1">
    <location>
        <begin position="234"/>
        <end position="246"/>
    </location>
</feature>
<feature type="region of interest" description="Disordered" evidence="1">
    <location>
        <begin position="1"/>
        <end position="29"/>
    </location>
</feature>
<dbReference type="PANTHER" id="PTHR31635:SF196">
    <property type="entry name" value="REVERSE TRANSCRIPTASE DOMAIN-CONTAINING PROTEIN-RELATED"/>
    <property type="match status" value="1"/>
</dbReference>
<organism evidence="3 4">
    <name type="scientific">Trifolium subterraneum</name>
    <name type="common">Subterranean clover</name>
    <dbReference type="NCBI Taxonomy" id="3900"/>
    <lineage>
        <taxon>Eukaryota</taxon>
        <taxon>Viridiplantae</taxon>
        <taxon>Streptophyta</taxon>
        <taxon>Embryophyta</taxon>
        <taxon>Tracheophyta</taxon>
        <taxon>Spermatophyta</taxon>
        <taxon>Magnoliopsida</taxon>
        <taxon>eudicotyledons</taxon>
        <taxon>Gunneridae</taxon>
        <taxon>Pentapetalae</taxon>
        <taxon>rosids</taxon>
        <taxon>fabids</taxon>
        <taxon>Fabales</taxon>
        <taxon>Fabaceae</taxon>
        <taxon>Papilionoideae</taxon>
        <taxon>50 kb inversion clade</taxon>
        <taxon>NPAAA clade</taxon>
        <taxon>Hologalegina</taxon>
        <taxon>IRL clade</taxon>
        <taxon>Trifolieae</taxon>
        <taxon>Trifolium</taxon>
    </lineage>
</organism>
<dbReference type="Pfam" id="PF00078">
    <property type="entry name" value="RVT_1"/>
    <property type="match status" value="1"/>
</dbReference>
<dbReference type="InterPro" id="IPR000477">
    <property type="entry name" value="RT_dom"/>
</dbReference>
<dbReference type="SUPFAM" id="SSF56672">
    <property type="entry name" value="DNA/RNA polymerases"/>
    <property type="match status" value="1"/>
</dbReference>
<dbReference type="EMBL" id="DF973525">
    <property type="protein sequence ID" value="GAU33427.1"/>
    <property type="molecule type" value="Genomic_DNA"/>
</dbReference>
<dbReference type="Gene3D" id="3.60.10.10">
    <property type="entry name" value="Endonuclease/exonuclease/phosphatase"/>
    <property type="match status" value="1"/>
</dbReference>
<protein>
    <recommendedName>
        <fullName evidence="2">Reverse transcriptase domain-containing protein</fullName>
    </recommendedName>
</protein>
<feature type="domain" description="Reverse transcriptase" evidence="2">
    <location>
        <begin position="652"/>
        <end position="914"/>
    </location>
</feature>
<dbReference type="Proteomes" id="UP000242715">
    <property type="component" value="Unassembled WGS sequence"/>
</dbReference>
<reference evidence="4" key="1">
    <citation type="journal article" date="2017" name="Front. Plant Sci.">
        <title>Climate Clever Clovers: New Paradigm to Reduce the Environmental Footprint of Ruminants by Breeding Low Methanogenic Forages Utilizing Haplotype Variation.</title>
        <authorList>
            <person name="Kaur P."/>
            <person name="Appels R."/>
            <person name="Bayer P.E."/>
            <person name="Keeble-Gagnere G."/>
            <person name="Wang J."/>
            <person name="Hirakawa H."/>
            <person name="Shirasawa K."/>
            <person name="Vercoe P."/>
            <person name="Stefanova K."/>
            <person name="Durmic Z."/>
            <person name="Nichols P."/>
            <person name="Revell C."/>
            <person name="Isobe S.N."/>
            <person name="Edwards D."/>
            <person name="Erskine W."/>
        </authorList>
    </citation>
    <scope>NUCLEOTIDE SEQUENCE [LARGE SCALE GENOMIC DNA]</scope>
    <source>
        <strain evidence="4">cv. Daliak</strain>
    </source>
</reference>
<sequence length="1110" mass="126695">MVPQSTGSNGRDIDNSNSEEEEDEEWGRLLVEEEFERDSIGDDDQLMAFNSHLNGSNDIDLVPETDLEGNNNREEKVENSNSSNLNLNLSQSKVNTEGGVEVGENMIVKDEIFLGHEGMTQYEDMGRVRKSSNLNGRVRGGLVEVKGGVYSDGPRSVYNKLNLSPISQNLATAVPDNTKKHQKMGMKSRQQLPVLPSASLRRQHHLAMSMKSRNQTKISSHTAVQTASSDQEVDSQRFDFNFERVTRNPPSRHKPRKNNSTSLSSAGSILCCSSFKSSDICNCNKKILEKHEFEAASKISQGAIELGVEGEEESESFSGKRKLWKGLLDFKLQNDHGEWCLGGDFNAVLKTGERRGCSGGGNGSAMSRLDCFLLSEGFIEKGGISNQWIGDRDISDHCPIWLVCSNLDWGPKPFKFNNCWLEHPNFIPFVTETWKKLEVKGKKAYVLKEKLKRLKDSLNVWNREVFGIIDLNINKTVKELNEAEDLIANGNGDPTLFKTKELVKSFWDQILYKESLLHQKARTKWIQEGDSNSRFFHASIKSRRRRNQLVMLKKGEGWIQGVTNIKKEVKDHFAHHFTEEWNNRPFLQGITFNTLSSEENSFLLEPFTEEEVKDTIWSCDGNKSPGPDGLNFNFLKSCWCIVKYDVMAFLSEFHDKAILPKAVTASFLTLIPKKDHPQDLFDYRSICLIGSLYKIVSKILANWLKRVLGKLISNCQSAFLPSRQILDGVVVLNEIIDLAKRRKDNCLLFKVDFERAYDTVNWNYLERMMTKMGFSEGWLKWMRTCVFQSSMSILVNGSPTEDFNISRGLRQGDPLSPFLFLIVVEGLAGMMKRAIEINRFKGFQVNDNIQFQILQFADDTILMGEGPWDNIRTIKCGSKGIFFGEEVSMIRNCVSKWKWRMLVDGEAVWTDLLKFRYGHIPWRLLNGVSNVIGIKKSLWWKDVLSIGRMGETDWFKSHVRCSVGNGDNISFSKFQWIGDQPFQSLYLNLFAKETFQDAMISDKLNWRGATNLWNWQWRENLSVSEHAQLQDLQNLLTGISFQSDGVNKWRWVPDLNGIFSVNSCYTMLIKSQNYVTLDTNILGAILQLWKSDVPTKVCGKRFLDGWAVLY</sequence>
<feature type="compositionally biased region" description="Polar residues" evidence="1">
    <location>
        <begin position="211"/>
        <end position="230"/>
    </location>
</feature>
<dbReference type="PANTHER" id="PTHR31635">
    <property type="entry name" value="REVERSE TRANSCRIPTASE DOMAIN-CONTAINING PROTEIN-RELATED"/>
    <property type="match status" value="1"/>
</dbReference>
<keyword evidence="4" id="KW-1185">Reference proteome</keyword>
<evidence type="ECO:0000313" key="4">
    <source>
        <dbReference type="Proteomes" id="UP000242715"/>
    </source>
</evidence>
<proteinExistence type="predicted"/>
<name>A0A2Z6NTN2_TRISU</name>
<gene>
    <name evidence="3" type="ORF">TSUD_380630</name>
</gene>
<dbReference type="OrthoDB" id="1934719at2759"/>
<evidence type="ECO:0000313" key="3">
    <source>
        <dbReference type="EMBL" id="GAU33427.1"/>
    </source>
</evidence>
<accession>A0A2Z6NTN2</accession>
<dbReference type="AlphaFoldDB" id="A0A2Z6NTN2"/>
<dbReference type="CDD" id="cd01650">
    <property type="entry name" value="RT_nLTR_like"/>
    <property type="match status" value="1"/>
</dbReference>
<evidence type="ECO:0000256" key="1">
    <source>
        <dbReference type="SAM" id="MobiDB-lite"/>
    </source>
</evidence>